<evidence type="ECO:0000256" key="1">
    <source>
        <dbReference type="ARBA" id="ARBA00001917"/>
    </source>
</evidence>
<evidence type="ECO:0000313" key="9">
    <source>
        <dbReference type="EMBL" id="MFD1221629.1"/>
    </source>
</evidence>
<evidence type="ECO:0000256" key="4">
    <source>
        <dbReference type="ARBA" id="ARBA00022643"/>
    </source>
</evidence>
<evidence type="ECO:0000256" key="6">
    <source>
        <dbReference type="ARBA" id="ARBA00023002"/>
    </source>
</evidence>
<keyword evidence="3" id="KW-0285">Flavoprotein</keyword>
<sequence>MSIAKTIRERRSIRTFNRNPVPRELVIQLLNDAVWAPNHGLREPWRFIYVDSDGGKTRLVDLITSASGNLKRYRLLPSKLKEFMRNKILEIPAHLIVVMKEEKNEHKRNEDFAAVCCFMQNFQLLGWENNLGMIWSTIEFIFDPGFQDGLGVRKDERIVGILHMGFFDKAPRPKPRTPAEKKLTLW</sequence>
<comment type="caution">
    <text evidence="9">The sequence shown here is derived from an EMBL/GenBank/DDBJ whole genome shotgun (WGS) entry which is preliminary data.</text>
</comment>
<reference evidence="10" key="1">
    <citation type="journal article" date="2019" name="Int. J. Syst. Evol. Microbiol.">
        <title>The Global Catalogue of Microorganisms (GCM) 10K type strain sequencing project: providing services to taxonomists for standard genome sequencing and annotation.</title>
        <authorList>
            <consortium name="The Broad Institute Genomics Platform"/>
            <consortium name="The Broad Institute Genome Sequencing Center for Infectious Disease"/>
            <person name="Wu L."/>
            <person name="Ma J."/>
        </authorList>
    </citation>
    <scope>NUCLEOTIDE SEQUENCE [LARGE SCALE GENOMIC DNA]</scope>
    <source>
        <strain evidence="10">CCUG 53270</strain>
    </source>
</reference>
<protein>
    <submittedName>
        <fullName evidence="9">Nitroreductase</fullName>
    </submittedName>
</protein>
<evidence type="ECO:0000256" key="7">
    <source>
        <dbReference type="ARBA" id="ARBA00023027"/>
    </source>
</evidence>
<dbReference type="EMBL" id="JBHTLU010000019">
    <property type="protein sequence ID" value="MFD1221629.1"/>
    <property type="molecule type" value="Genomic_DNA"/>
</dbReference>
<name>A0ABW3UQ84_9BACL</name>
<dbReference type="CDD" id="cd02135">
    <property type="entry name" value="YdjA-like"/>
    <property type="match status" value="1"/>
</dbReference>
<dbReference type="InterPro" id="IPR029479">
    <property type="entry name" value="Nitroreductase"/>
</dbReference>
<gene>
    <name evidence="9" type="ORF">ACFQ4B_16040</name>
</gene>
<comment type="similarity">
    <text evidence="2">Belongs to the nitroreductase family.</text>
</comment>
<dbReference type="Proteomes" id="UP001597180">
    <property type="component" value="Unassembled WGS sequence"/>
</dbReference>
<evidence type="ECO:0000259" key="8">
    <source>
        <dbReference type="Pfam" id="PF00881"/>
    </source>
</evidence>
<dbReference type="PANTHER" id="PTHR43821:SF1">
    <property type="entry name" value="NAD(P)H NITROREDUCTASE YDJA-RELATED"/>
    <property type="match status" value="1"/>
</dbReference>
<dbReference type="PANTHER" id="PTHR43821">
    <property type="entry name" value="NAD(P)H NITROREDUCTASE YDJA-RELATED"/>
    <property type="match status" value="1"/>
</dbReference>
<keyword evidence="5" id="KW-0521">NADP</keyword>
<keyword evidence="4" id="KW-0288">FMN</keyword>
<organism evidence="9 10">
    <name type="scientific">Paenibacillus vulneris</name>
    <dbReference type="NCBI Taxonomy" id="1133364"/>
    <lineage>
        <taxon>Bacteria</taxon>
        <taxon>Bacillati</taxon>
        <taxon>Bacillota</taxon>
        <taxon>Bacilli</taxon>
        <taxon>Bacillales</taxon>
        <taxon>Paenibacillaceae</taxon>
        <taxon>Paenibacillus</taxon>
    </lineage>
</organism>
<proteinExistence type="inferred from homology"/>
<dbReference type="InterPro" id="IPR000415">
    <property type="entry name" value="Nitroreductase-like"/>
</dbReference>
<dbReference type="InterPro" id="IPR026021">
    <property type="entry name" value="YdjA-like"/>
</dbReference>
<keyword evidence="7" id="KW-0520">NAD</keyword>
<feature type="domain" description="Nitroreductase" evidence="8">
    <location>
        <begin position="7"/>
        <end position="165"/>
    </location>
</feature>
<dbReference type="RefSeq" id="WP_345585709.1">
    <property type="nucleotide sequence ID" value="NZ_BAABJG010000003.1"/>
</dbReference>
<evidence type="ECO:0000256" key="5">
    <source>
        <dbReference type="ARBA" id="ARBA00022857"/>
    </source>
</evidence>
<accession>A0ABW3UQ84</accession>
<keyword evidence="6" id="KW-0560">Oxidoreductase</keyword>
<dbReference type="InterPro" id="IPR052530">
    <property type="entry name" value="NAD(P)H_nitroreductase"/>
</dbReference>
<dbReference type="Pfam" id="PF00881">
    <property type="entry name" value="Nitroreductase"/>
    <property type="match status" value="1"/>
</dbReference>
<comment type="cofactor">
    <cofactor evidence="1">
        <name>FMN</name>
        <dbReference type="ChEBI" id="CHEBI:58210"/>
    </cofactor>
</comment>
<evidence type="ECO:0000256" key="3">
    <source>
        <dbReference type="ARBA" id="ARBA00022630"/>
    </source>
</evidence>
<evidence type="ECO:0000256" key="2">
    <source>
        <dbReference type="ARBA" id="ARBA00007118"/>
    </source>
</evidence>
<dbReference type="SUPFAM" id="SSF55469">
    <property type="entry name" value="FMN-dependent nitroreductase-like"/>
    <property type="match status" value="1"/>
</dbReference>
<keyword evidence="10" id="KW-1185">Reference proteome</keyword>
<dbReference type="Gene3D" id="3.40.109.10">
    <property type="entry name" value="NADH Oxidase"/>
    <property type="match status" value="1"/>
</dbReference>
<evidence type="ECO:0000313" key="10">
    <source>
        <dbReference type="Proteomes" id="UP001597180"/>
    </source>
</evidence>